<evidence type="ECO:0000313" key="1">
    <source>
        <dbReference type="EMBL" id="KAF5199001.1"/>
    </source>
</evidence>
<dbReference type="GO" id="GO:0044550">
    <property type="term" value="P:secondary metabolite biosynthetic process"/>
    <property type="evidence" value="ECO:0007669"/>
    <property type="project" value="UniProtKB-ARBA"/>
</dbReference>
<dbReference type="Pfam" id="PF00067">
    <property type="entry name" value="p450"/>
    <property type="match status" value="1"/>
</dbReference>
<dbReference type="InterPro" id="IPR002401">
    <property type="entry name" value="Cyt_P450_E_grp-I"/>
</dbReference>
<dbReference type="Gene3D" id="1.10.630.10">
    <property type="entry name" value="Cytochrome P450"/>
    <property type="match status" value="1"/>
</dbReference>
<dbReference type="GO" id="GO:0005506">
    <property type="term" value="F:iron ion binding"/>
    <property type="evidence" value="ECO:0007669"/>
    <property type="project" value="InterPro"/>
</dbReference>
<protein>
    <submittedName>
        <fullName evidence="1">Cytochrome p450 76ad1</fullName>
    </submittedName>
</protein>
<dbReference type="PANTHER" id="PTHR24299:SF59">
    <property type="entry name" value="CYTOCHROME P450 SUPERFAMILY PROTEIN"/>
    <property type="match status" value="1"/>
</dbReference>
<sequence length="720" mass="81500">MVNHAWSSVFPDTGVCVKPNGVSDHCPVVLSWFEMNSKASPFRFANGWIHLDGFQDVVKEGWKFEATGNPMLVLVQKLTHLKGVLKSWYAEYGSDLHKRVIEARGDLFKTQTLLQASPQDNSLAAQEKQLLRKYGNLARAELAIIKQRSDCDWMTMGDRCTGYLHSVVKEKRRRNAIYSIQDDGGYVINDQSQVIATVVKFYEDLMGSEGEVEIDTSIVDTVNPRAVLSDSQMEALDKDVTYEEIKAALFSMAINKSPGPDAKVMDTLAKKCALFLWNGPTLTNKMHQAKLSTICLEKEEGGLGLKDMRKWNVAAYMELVFKLARKEDGLWVDWVWKHFMWTMSIPQDCSWVWRSVLKSRSDAAKYIKYTIADGVKTLLWHDLWCEASPLKNDVEAITAWEGCFDNEATVDSLITSGRWNSVVLNLPDDNLKNAILKTVIHKNLNEDQKTKLPPGPFPLPIVGSLFKLGTKPHKSLAELAKIYGPLMTLKLGSVTTIVVSSPTMAKEVLQKNDQAFSSRTIPEAVRILDHHNHSMAWLPVSSKWRSFRKVSSAQLFTAQRLESNQFLRKQKVEELIAYVEENCKNRHAVDIGQVAFSTVLNLISNTVFSIDLTHLDSNYAQEFKALVWGVMKEAGTPNFADYFPVLRSIDPQKIKYRMEVHFHKLNELFDGMIKQRLESRKLDNSPSSSSCSDFLDAILDYKQENGFQLSDPDIKALLKV</sequence>
<proteinExistence type="predicted"/>
<dbReference type="PRINTS" id="PR00463">
    <property type="entry name" value="EP450I"/>
</dbReference>
<name>A0A7J6WNP7_THATH</name>
<keyword evidence="2" id="KW-1185">Reference proteome</keyword>
<comment type="caution">
    <text evidence="1">The sequence shown here is derived from an EMBL/GenBank/DDBJ whole genome shotgun (WGS) entry which is preliminary data.</text>
</comment>
<dbReference type="SUPFAM" id="SSF48264">
    <property type="entry name" value="Cytochrome P450"/>
    <property type="match status" value="1"/>
</dbReference>
<gene>
    <name evidence="1" type="ORF">FRX31_011410</name>
</gene>
<dbReference type="GO" id="GO:0004497">
    <property type="term" value="F:monooxygenase activity"/>
    <property type="evidence" value="ECO:0007669"/>
    <property type="project" value="InterPro"/>
</dbReference>
<reference evidence="1 2" key="1">
    <citation type="submission" date="2020-06" db="EMBL/GenBank/DDBJ databases">
        <title>Transcriptomic and genomic resources for Thalictrum thalictroides and T. hernandezii: Facilitating candidate gene discovery in an emerging model plant lineage.</title>
        <authorList>
            <person name="Arias T."/>
            <person name="Riano-Pachon D.M."/>
            <person name="Di Stilio V.S."/>
        </authorList>
    </citation>
    <scope>NUCLEOTIDE SEQUENCE [LARGE SCALE GENOMIC DNA]</scope>
    <source>
        <strain evidence="2">cv. WT478/WT964</strain>
        <tissue evidence="1">Leaves</tissue>
    </source>
</reference>
<dbReference type="InterPro" id="IPR036396">
    <property type="entry name" value="Cyt_P450_sf"/>
</dbReference>
<accession>A0A7J6WNP7</accession>
<dbReference type="GO" id="GO:0016705">
    <property type="term" value="F:oxidoreductase activity, acting on paired donors, with incorporation or reduction of molecular oxygen"/>
    <property type="evidence" value="ECO:0007669"/>
    <property type="project" value="InterPro"/>
</dbReference>
<dbReference type="InterPro" id="IPR001128">
    <property type="entry name" value="Cyt_P450"/>
</dbReference>
<organism evidence="1 2">
    <name type="scientific">Thalictrum thalictroides</name>
    <name type="common">Rue-anemone</name>
    <name type="synonym">Anemone thalictroides</name>
    <dbReference type="NCBI Taxonomy" id="46969"/>
    <lineage>
        <taxon>Eukaryota</taxon>
        <taxon>Viridiplantae</taxon>
        <taxon>Streptophyta</taxon>
        <taxon>Embryophyta</taxon>
        <taxon>Tracheophyta</taxon>
        <taxon>Spermatophyta</taxon>
        <taxon>Magnoliopsida</taxon>
        <taxon>Ranunculales</taxon>
        <taxon>Ranunculaceae</taxon>
        <taxon>Thalictroideae</taxon>
        <taxon>Thalictrum</taxon>
    </lineage>
</organism>
<evidence type="ECO:0000313" key="2">
    <source>
        <dbReference type="Proteomes" id="UP000554482"/>
    </source>
</evidence>
<dbReference type="EMBL" id="JABWDY010012598">
    <property type="protein sequence ID" value="KAF5199001.1"/>
    <property type="molecule type" value="Genomic_DNA"/>
</dbReference>
<dbReference type="Proteomes" id="UP000554482">
    <property type="component" value="Unassembled WGS sequence"/>
</dbReference>
<dbReference type="OrthoDB" id="2789670at2759"/>
<dbReference type="GO" id="GO:0020037">
    <property type="term" value="F:heme binding"/>
    <property type="evidence" value="ECO:0007669"/>
    <property type="project" value="InterPro"/>
</dbReference>
<dbReference type="AlphaFoldDB" id="A0A7J6WNP7"/>
<dbReference type="PANTHER" id="PTHR24299">
    <property type="entry name" value="CYTOCHROME P450 FAMILY 1"/>
    <property type="match status" value="1"/>
</dbReference>